<dbReference type="Proteomes" id="UP000635606">
    <property type="component" value="Unassembled WGS sequence"/>
</dbReference>
<dbReference type="SUPFAM" id="SSF48150">
    <property type="entry name" value="DNA-glycosylase"/>
    <property type="match status" value="1"/>
</dbReference>
<reference evidence="1" key="1">
    <citation type="submission" date="2021-01" db="EMBL/GenBank/DDBJ databases">
        <title>Whole genome shotgun sequence of Virgisporangium ochraceum NBRC 16418.</title>
        <authorList>
            <person name="Komaki H."/>
            <person name="Tamura T."/>
        </authorList>
    </citation>
    <scope>NUCLEOTIDE SEQUENCE</scope>
    <source>
        <strain evidence="1">NBRC 16418</strain>
    </source>
</reference>
<dbReference type="RefSeq" id="WP_203934188.1">
    <property type="nucleotide sequence ID" value="NZ_BOPH01000134.1"/>
</dbReference>
<dbReference type="EMBL" id="BOPH01000134">
    <property type="protein sequence ID" value="GIJ74388.1"/>
    <property type="molecule type" value="Genomic_DNA"/>
</dbReference>
<proteinExistence type="predicted"/>
<protein>
    <submittedName>
        <fullName evidence="1">DNA-3-methyladenine glycosylase 2 family protein</fullName>
    </submittedName>
</protein>
<organism evidence="1 2">
    <name type="scientific">Virgisporangium ochraceum</name>
    <dbReference type="NCBI Taxonomy" id="65505"/>
    <lineage>
        <taxon>Bacteria</taxon>
        <taxon>Bacillati</taxon>
        <taxon>Actinomycetota</taxon>
        <taxon>Actinomycetes</taxon>
        <taxon>Micromonosporales</taxon>
        <taxon>Micromonosporaceae</taxon>
        <taxon>Virgisporangium</taxon>
    </lineage>
</organism>
<dbReference type="GO" id="GO:0006281">
    <property type="term" value="P:DNA repair"/>
    <property type="evidence" value="ECO:0007669"/>
    <property type="project" value="InterPro"/>
</dbReference>
<evidence type="ECO:0000313" key="2">
    <source>
        <dbReference type="Proteomes" id="UP000635606"/>
    </source>
</evidence>
<dbReference type="GO" id="GO:0003824">
    <property type="term" value="F:catalytic activity"/>
    <property type="evidence" value="ECO:0007669"/>
    <property type="project" value="InterPro"/>
</dbReference>
<dbReference type="Gene3D" id="1.10.340.30">
    <property type="entry name" value="Hypothetical protein, domain 2"/>
    <property type="match status" value="1"/>
</dbReference>
<accession>A0A8J4A3W8</accession>
<dbReference type="InterPro" id="IPR011257">
    <property type="entry name" value="DNA_glycosylase"/>
</dbReference>
<dbReference type="AlphaFoldDB" id="A0A8J4A3W8"/>
<sequence>MNPELAHTVLLPAVPPFSLAASLGAMSGFRPSAGDQAVLVDRVRKGLAHPDHPRAAVVVEVSEPPDARPGVRLDVYADRPLSPAGAGHLERRVAAWLSLGDDLRPLLALMADDPPVAELLPLVAGLHQVRFSSLAEGATYFTLTQRSTQWFATARKARMASELGRRIAFEGETYVAFPGLDELAALGADGLFTFAGNAQRALRLAEVLSGVAALDEQTLRTAPYDEARSMLLGVRGIGTFTADAILLRVLGRPDDAPLEMNQFTTMTAEVYGPAGAPAPALLRERYEPYVGWWAYLCRTALGVRRRQAMAEKAAEKAAERAAEATGRAA</sequence>
<evidence type="ECO:0000313" key="1">
    <source>
        <dbReference type="EMBL" id="GIJ74388.1"/>
    </source>
</evidence>
<gene>
    <name evidence="1" type="ORF">Voc01_093050</name>
</gene>
<name>A0A8J4A3W8_9ACTN</name>
<keyword evidence="2" id="KW-1185">Reference proteome</keyword>
<comment type="caution">
    <text evidence="1">The sequence shown here is derived from an EMBL/GenBank/DDBJ whole genome shotgun (WGS) entry which is preliminary data.</text>
</comment>